<keyword evidence="7" id="KW-0449">Lipoprotein</keyword>
<evidence type="ECO:0000256" key="2">
    <source>
        <dbReference type="ARBA" id="ARBA00007886"/>
    </source>
</evidence>
<keyword evidence="5" id="KW-0472">Membrane</keyword>
<keyword evidence="4" id="KW-0732">Signal</keyword>
<evidence type="ECO:0000259" key="8">
    <source>
        <dbReference type="Pfam" id="PF05504"/>
    </source>
</evidence>
<dbReference type="Proteomes" id="UP000198636">
    <property type="component" value="Unassembled WGS sequence"/>
</dbReference>
<keyword evidence="11" id="KW-1185">Reference proteome</keyword>
<comment type="subcellular location">
    <subcellularLocation>
        <location evidence="1">Membrane</location>
        <topology evidence="1">Lipid-anchor</topology>
    </subcellularLocation>
</comment>
<dbReference type="InterPro" id="IPR008844">
    <property type="entry name" value="Spore_GerAC-like"/>
</dbReference>
<dbReference type="PROSITE" id="PS51257">
    <property type="entry name" value="PROKAR_LIPOPROTEIN"/>
    <property type="match status" value="1"/>
</dbReference>
<dbReference type="RefSeq" id="WP_091541223.1">
    <property type="nucleotide sequence ID" value="NZ_FMUS01000006.1"/>
</dbReference>
<evidence type="ECO:0000313" key="11">
    <source>
        <dbReference type="Proteomes" id="UP000198636"/>
    </source>
</evidence>
<evidence type="ECO:0000256" key="4">
    <source>
        <dbReference type="ARBA" id="ARBA00022729"/>
    </source>
</evidence>
<sequence length="368" mass="41925">MNKIFKIMILFLTTLLLISCWDQKIYEKIGFVLNIGIEKADNDMMLITLTNPVVGAQQEREVEIITTTAHSLREAREQGRLISPKNLEGGKTQHILLSSEMAEGGIHNLLEVFQRDPINPALVQIVVVDGSPHELMKASLTFNDKPRSAFYINQLLENNITNGYIPETRIYNFDIAHFAPGLDPITPMIKLEENGVKIIGSALFSGDKMVGKIDTKLTSLLLAAMGKLGKSSYFISNYYDEKLKIEFYTAVLLRTVKRKIEIEIRENNLAINMMLTFDITLDDHTWDRTDEEVTQNTLEKNIAKAIKADYLQLFNYMQEVGCDPVGFGDLVRAKHNKYWQSIEWQEIYKDAEINIDVVVDIKQYGAIK</sequence>
<dbReference type="InterPro" id="IPR046953">
    <property type="entry name" value="Spore_GerAC-like_C"/>
</dbReference>
<reference evidence="10 11" key="1">
    <citation type="submission" date="2016-10" db="EMBL/GenBank/DDBJ databases">
        <authorList>
            <person name="de Groot N.N."/>
        </authorList>
    </citation>
    <scope>NUCLEOTIDE SEQUENCE [LARGE SCALE GENOMIC DNA]</scope>
    <source>
        <strain evidence="10 11">DSM 18978</strain>
    </source>
</reference>
<proteinExistence type="inferred from homology"/>
<dbReference type="Gene3D" id="3.30.300.210">
    <property type="entry name" value="Nutrient germinant receptor protein C, domain 3"/>
    <property type="match status" value="1"/>
</dbReference>
<comment type="similarity">
    <text evidence="2">Belongs to the GerABKC lipoprotein family.</text>
</comment>
<organism evidence="10 11">
    <name type="scientific">Alkaliphilus peptidifermentans DSM 18978</name>
    <dbReference type="NCBI Taxonomy" id="1120976"/>
    <lineage>
        <taxon>Bacteria</taxon>
        <taxon>Bacillati</taxon>
        <taxon>Bacillota</taxon>
        <taxon>Clostridia</taxon>
        <taxon>Peptostreptococcales</taxon>
        <taxon>Natronincolaceae</taxon>
        <taxon>Alkaliphilus</taxon>
    </lineage>
</organism>
<dbReference type="AlphaFoldDB" id="A0A1G5EWH2"/>
<dbReference type="InterPro" id="IPR038501">
    <property type="entry name" value="Spore_GerAC_C_sf"/>
</dbReference>
<evidence type="ECO:0000256" key="1">
    <source>
        <dbReference type="ARBA" id="ARBA00004635"/>
    </source>
</evidence>
<dbReference type="InterPro" id="IPR057336">
    <property type="entry name" value="GerAC_N"/>
</dbReference>
<evidence type="ECO:0000256" key="3">
    <source>
        <dbReference type="ARBA" id="ARBA00022544"/>
    </source>
</evidence>
<protein>
    <submittedName>
        <fullName evidence="10">Spore germination protein</fullName>
    </submittedName>
</protein>
<dbReference type="PANTHER" id="PTHR35789:SF1">
    <property type="entry name" value="SPORE GERMINATION PROTEIN B3"/>
    <property type="match status" value="1"/>
</dbReference>
<dbReference type="EMBL" id="FMUS01000006">
    <property type="protein sequence ID" value="SCY31171.1"/>
    <property type="molecule type" value="Genomic_DNA"/>
</dbReference>
<dbReference type="GO" id="GO:0009847">
    <property type="term" value="P:spore germination"/>
    <property type="evidence" value="ECO:0007669"/>
    <property type="project" value="InterPro"/>
</dbReference>
<name>A0A1G5EWH2_9FIRM</name>
<feature type="domain" description="Spore germination protein N-terminal" evidence="9">
    <location>
        <begin position="22"/>
        <end position="191"/>
    </location>
</feature>
<dbReference type="GO" id="GO:0016020">
    <property type="term" value="C:membrane"/>
    <property type="evidence" value="ECO:0007669"/>
    <property type="project" value="UniProtKB-SubCell"/>
</dbReference>
<dbReference type="Pfam" id="PF25198">
    <property type="entry name" value="Spore_GerAC_N"/>
    <property type="match status" value="1"/>
</dbReference>
<dbReference type="OrthoDB" id="2986797at2"/>
<evidence type="ECO:0000313" key="10">
    <source>
        <dbReference type="EMBL" id="SCY31171.1"/>
    </source>
</evidence>
<accession>A0A1G5EWH2</accession>
<gene>
    <name evidence="10" type="ORF">SAMN03080606_01245</name>
</gene>
<keyword evidence="6" id="KW-0564">Palmitate</keyword>
<evidence type="ECO:0000256" key="6">
    <source>
        <dbReference type="ARBA" id="ARBA00023139"/>
    </source>
</evidence>
<evidence type="ECO:0000259" key="9">
    <source>
        <dbReference type="Pfam" id="PF25198"/>
    </source>
</evidence>
<dbReference type="STRING" id="1120976.SAMN03080606_01245"/>
<evidence type="ECO:0000256" key="7">
    <source>
        <dbReference type="ARBA" id="ARBA00023288"/>
    </source>
</evidence>
<evidence type="ECO:0000256" key="5">
    <source>
        <dbReference type="ARBA" id="ARBA00023136"/>
    </source>
</evidence>
<dbReference type="PANTHER" id="PTHR35789">
    <property type="entry name" value="SPORE GERMINATION PROTEIN B3"/>
    <property type="match status" value="1"/>
</dbReference>
<feature type="domain" description="Spore germination GerAC-like C-terminal" evidence="8">
    <location>
        <begin position="200"/>
        <end position="365"/>
    </location>
</feature>
<keyword evidence="3" id="KW-0309">Germination</keyword>
<dbReference type="Pfam" id="PF05504">
    <property type="entry name" value="Spore_GerAC"/>
    <property type="match status" value="1"/>
</dbReference>
<dbReference type="NCBIfam" id="TIGR02887">
    <property type="entry name" value="spore_ger_x_C"/>
    <property type="match status" value="1"/>
</dbReference>